<evidence type="ECO:0000313" key="10">
    <source>
        <dbReference type="Proteomes" id="UP000284024"/>
    </source>
</evidence>
<dbReference type="CDD" id="cd06261">
    <property type="entry name" value="TM_PBP2"/>
    <property type="match status" value="1"/>
</dbReference>
<feature type="transmembrane region" description="Helical" evidence="7">
    <location>
        <begin position="200"/>
        <end position="219"/>
    </location>
</feature>
<dbReference type="PANTHER" id="PTHR30193">
    <property type="entry name" value="ABC TRANSPORTER PERMEASE PROTEIN"/>
    <property type="match status" value="1"/>
</dbReference>
<evidence type="ECO:0000256" key="4">
    <source>
        <dbReference type="ARBA" id="ARBA00022692"/>
    </source>
</evidence>
<keyword evidence="3" id="KW-1003">Cell membrane</keyword>
<gene>
    <name evidence="9" type="ORF">DW222_16235</name>
</gene>
<organism evidence="9 10">
    <name type="scientific">Blautia obeum</name>
    <dbReference type="NCBI Taxonomy" id="40520"/>
    <lineage>
        <taxon>Bacteria</taxon>
        <taxon>Bacillati</taxon>
        <taxon>Bacillota</taxon>
        <taxon>Clostridia</taxon>
        <taxon>Lachnospirales</taxon>
        <taxon>Lachnospiraceae</taxon>
        <taxon>Blautia</taxon>
    </lineage>
</organism>
<dbReference type="InterPro" id="IPR051393">
    <property type="entry name" value="ABC_transporter_permease"/>
</dbReference>
<comment type="subcellular location">
    <subcellularLocation>
        <location evidence="1 7">Cell membrane</location>
        <topology evidence="1 7">Multi-pass membrane protein</topology>
    </subcellularLocation>
</comment>
<evidence type="ECO:0000256" key="5">
    <source>
        <dbReference type="ARBA" id="ARBA00022989"/>
    </source>
</evidence>
<evidence type="ECO:0000313" key="9">
    <source>
        <dbReference type="EMBL" id="RHH15633.1"/>
    </source>
</evidence>
<dbReference type="GO" id="GO:0005886">
    <property type="term" value="C:plasma membrane"/>
    <property type="evidence" value="ECO:0007669"/>
    <property type="project" value="UniProtKB-SubCell"/>
</dbReference>
<feature type="transmembrane region" description="Helical" evidence="7">
    <location>
        <begin position="172"/>
        <end position="194"/>
    </location>
</feature>
<evidence type="ECO:0000259" key="8">
    <source>
        <dbReference type="PROSITE" id="PS50928"/>
    </source>
</evidence>
<evidence type="ECO:0000256" key="7">
    <source>
        <dbReference type="RuleBase" id="RU363032"/>
    </source>
</evidence>
<evidence type="ECO:0000256" key="6">
    <source>
        <dbReference type="ARBA" id="ARBA00023136"/>
    </source>
</evidence>
<keyword evidence="4 7" id="KW-0812">Transmembrane</keyword>
<name>A0A414VY53_9FIRM</name>
<dbReference type="Gene3D" id="1.10.3720.10">
    <property type="entry name" value="MetI-like"/>
    <property type="match status" value="1"/>
</dbReference>
<sequence>MIYSIVLSFYDWSPLKGMSFLGLDNYKELFTDKLWWKSIFNTLYYVVLNVPLIICASLALASLVLHTRFSKLFRGIFFLPTMLSLVATGIVWNYLLSTNNGAVNGLLNAIGLPSVKWFTSGKVAMISIVIVTVWRWAGYYMVMIIAGMLNVSTQYYEAASLEGATSWQKFRYITLPELKTILIFIALMSIIGSFQEFDLFYMITSGGPGTATYVTGYYMYQQAFSSMNMGYSSAMAVFLFVVILFFTIIQNKVTSDE</sequence>
<dbReference type="InterPro" id="IPR000515">
    <property type="entry name" value="MetI-like"/>
</dbReference>
<evidence type="ECO:0000256" key="3">
    <source>
        <dbReference type="ARBA" id="ARBA00022475"/>
    </source>
</evidence>
<evidence type="ECO:0000256" key="1">
    <source>
        <dbReference type="ARBA" id="ARBA00004651"/>
    </source>
</evidence>
<dbReference type="PANTHER" id="PTHR30193:SF37">
    <property type="entry name" value="INNER MEMBRANE ABC TRANSPORTER PERMEASE PROTEIN YCJO"/>
    <property type="match status" value="1"/>
</dbReference>
<dbReference type="Proteomes" id="UP000284024">
    <property type="component" value="Unassembled WGS sequence"/>
</dbReference>
<feature type="transmembrane region" description="Helical" evidence="7">
    <location>
        <begin position="43"/>
        <end position="65"/>
    </location>
</feature>
<dbReference type="EMBL" id="QRJH01000011">
    <property type="protein sequence ID" value="RHH15633.1"/>
    <property type="molecule type" value="Genomic_DNA"/>
</dbReference>
<feature type="transmembrane region" description="Helical" evidence="7">
    <location>
        <begin position="123"/>
        <end position="151"/>
    </location>
</feature>
<keyword evidence="6 7" id="KW-0472">Membrane</keyword>
<dbReference type="GO" id="GO:0055085">
    <property type="term" value="P:transmembrane transport"/>
    <property type="evidence" value="ECO:0007669"/>
    <property type="project" value="InterPro"/>
</dbReference>
<accession>A0A414VY53</accession>
<reference evidence="9 10" key="1">
    <citation type="submission" date="2018-08" db="EMBL/GenBank/DDBJ databases">
        <title>A genome reference for cultivated species of the human gut microbiota.</title>
        <authorList>
            <person name="Zou Y."/>
            <person name="Xue W."/>
            <person name="Luo G."/>
        </authorList>
    </citation>
    <scope>NUCLEOTIDE SEQUENCE [LARGE SCALE GENOMIC DNA]</scope>
    <source>
        <strain evidence="9 10">AM18-2AC</strain>
    </source>
</reference>
<feature type="domain" description="ABC transmembrane type-1" evidence="8">
    <location>
        <begin position="39"/>
        <end position="250"/>
    </location>
</feature>
<comment type="similarity">
    <text evidence="7">Belongs to the binding-protein-dependent transport system permease family.</text>
</comment>
<dbReference type="PROSITE" id="PS50928">
    <property type="entry name" value="ABC_TM1"/>
    <property type="match status" value="1"/>
</dbReference>
<dbReference type="AlphaFoldDB" id="A0A414VY53"/>
<dbReference type="InterPro" id="IPR035906">
    <property type="entry name" value="MetI-like_sf"/>
</dbReference>
<keyword evidence="5 7" id="KW-1133">Transmembrane helix</keyword>
<proteinExistence type="inferred from homology"/>
<dbReference type="SUPFAM" id="SSF161098">
    <property type="entry name" value="MetI-like"/>
    <property type="match status" value="1"/>
</dbReference>
<dbReference type="Pfam" id="PF00528">
    <property type="entry name" value="BPD_transp_1"/>
    <property type="match status" value="1"/>
</dbReference>
<protein>
    <submittedName>
        <fullName evidence="9">Sugar ABC transporter permease</fullName>
    </submittedName>
</protein>
<feature type="transmembrane region" description="Helical" evidence="7">
    <location>
        <begin position="77"/>
        <end position="95"/>
    </location>
</feature>
<evidence type="ECO:0000256" key="2">
    <source>
        <dbReference type="ARBA" id="ARBA00022448"/>
    </source>
</evidence>
<feature type="transmembrane region" description="Helical" evidence="7">
    <location>
        <begin position="231"/>
        <end position="249"/>
    </location>
</feature>
<comment type="caution">
    <text evidence="9">The sequence shown here is derived from an EMBL/GenBank/DDBJ whole genome shotgun (WGS) entry which is preliminary data.</text>
</comment>
<keyword evidence="2 7" id="KW-0813">Transport</keyword>